<evidence type="ECO:0000313" key="3">
    <source>
        <dbReference type="Proteomes" id="UP000049828"/>
    </source>
</evidence>
<organism evidence="2 3">
    <name type="scientific">Roseburia inulinivorans</name>
    <dbReference type="NCBI Taxonomy" id="360807"/>
    <lineage>
        <taxon>Bacteria</taxon>
        <taxon>Bacillati</taxon>
        <taxon>Bacillota</taxon>
        <taxon>Clostridia</taxon>
        <taxon>Lachnospirales</taxon>
        <taxon>Lachnospiraceae</taxon>
        <taxon>Roseburia</taxon>
    </lineage>
</organism>
<dbReference type="NCBIfam" id="TIGR02888">
    <property type="entry name" value="spore_YlmC_YmxH"/>
    <property type="match status" value="1"/>
</dbReference>
<dbReference type="Gene3D" id="2.30.30.240">
    <property type="entry name" value="PRC-barrel domain"/>
    <property type="match status" value="1"/>
</dbReference>
<feature type="domain" description="PRC-barrel" evidence="1">
    <location>
        <begin position="2"/>
        <end position="78"/>
    </location>
</feature>
<evidence type="ECO:0000313" key="2">
    <source>
        <dbReference type="EMBL" id="CRL41527.1"/>
    </source>
</evidence>
<dbReference type="SUPFAM" id="SSF50346">
    <property type="entry name" value="PRC-barrel domain"/>
    <property type="match status" value="1"/>
</dbReference>
<reference evidence="3" key="1">
    <citation type="submission" date="2015-05" db="EMBL/GenBank/DDBJ databases">
        <authorList>
            <consortium name="Pathogen Informatics"/>
        </authorList>
    </citation>
    <scope>NUCLEOTIDE SEQUENCE [LARGE SCALE GENOMIC DNA]</scope>
    <source>
        <strain evidence="3">L1-83</strain>
    </source>
</reference>
<dbReference type="RefSeq" id="WP_021923294.1">
    <property type="nucleotide sequence ID" value="NZ_CVRS01000092.1"/>
</dbReference>
<dbReference type="PANTHER" id="PTHR40061:SF1">
    <property type="entry name" value="SPORULATION PROTEIN YLMC-RELATED"/>
    <property type="match status" value="1"/>
</dbReference>
<dbReference type="OrthoDB" id="6024937at2"/>
<dbReference type="InterPro" id="IPR014238">
    <property type="entry name" value="Spore_YlmC/YmxH"/>
</dbReference>
<name>A0A0M6WXU4_9FIRM</name>
<dbReference type="InterPro" id="IPR011033">
    <property type="entry name" value="PRC_barrel-like_sf"/>
</dbReference>
<dbReference type="AlphaFoldDB" id="A0A0M6WXU4"/>
<accession>A0A0M6WXU4</accession>
<dbReference type="PANTHER" id="PTHR40061">
    <property type="entry name" value="SPORULATION PROTEIN YLMC-RELATED"/>
    <property type="match status" value="1"/>
</dbReference>
<proteinExistence type="predicted"/>
<dbReference type="Pfam" id="PF05239">
    <property type="entry name" value="PRC"/>
    <property type="match status" value="1"/>
</dbReference>
<protein>
    <recommendedName>
        <fullName evidence="1">PRC-barrel domain-containing protein</fullName>
    </recommendedName>
</protein>
<evidence type="ECO:0000259" key="1">
    <source>
        <dbReference type="Pfam" id="PF05239"/>
    </source>
</evidence>
<dbReference type="EMBL" id="CVRS01000092">
    <property type="protein sequence ID" value="CRL41527.1"/>
    <property type="molecule type" value="Genomic_DNA"/>
</dbReference>
<keyword evidence="3" id="KW-1185">Reference proteome</keyword>
<dbReference type="InterPro" id="IPR027275">
    <property type="entry name" value="PRC-brl_dom"/>
</dbReference>
<dbReference type="Proteomes" id="UP000049828">
    <property type="component" value="Unassembled WGS sequence"/>
</dbReference>
<gene>
    <name evidence="2" type="ORF">RIL183_06251</name>
</gene>
<dbReference type="STRING" id="360807.ERS852392_00867"/>
<sequence>MRFCDLTEKEVINVCDCKCLGNVHDLDIDECDGTIRALIVPGPGKWFGCFCREFELFIPWCKIVRIGPDIILVDIDEKEAKHKV</sequence>